<evidence type="ECO:0000313" key="2">
    <source>
        <dbReference type="Proteomes" id="UP000697107"/>
    </source>
</evidence>
<accession>A0A8T1ERE7</accession>
<name>A0A8T1ERE7_9STRA</name>
<proteinExistence type="predicted"/>
<dbReference type="AlphaFoldDB" id="A0A8T1ERE7"/>
<dbReference type="Proteomes" id="UP000697107">
    <property type="component" value="Unassembled WGS sequence"/>
</dbReference>
<organism evidence="1 2">
    <name type="scientific">Phytophthora cactorum</name>
    <dbReference type="NCBI Taxonomy" id="29920"/>
    <lineage>
        <taxon>Eukaryota</taxon>
        <taxon>Sar</taxon>
        <taxon>Stramenopiles</taxon>
        <taxon>Oomycota</taxon>
        <taxon>Peronosporomycetes</taxon>
        <taxon>Peronosporales</taxon>
        <taxon>Peronosporaceae</taxon>
        <taxon>Phytophthora</taxon>
    </lineage>
</organism>
<protein>
    <submittedName>
        <fullName evidence="1">Uncharacterized protein</fullName>
    </submittedName>
</protein>
<sequence>MKHFKSIQNLTQVVSRYYREVGQRFVDTSCKFSTLYAVLHLASVSSQQQKARSITPGMIFPACRRPR</sequence>
<evidence type="ECO:0000313" key="1">
    <source>
        <dbReference type="EMBL" id="KAG2959172.1"/>
    </source>
</evidence>
<gene>
    <name evidence="1" type="ORF">PC118_g23152</name>
</gene>
<reference evidence="1" key="1">
    <citation type="submission" date="2018-10" db="EMBL/GenBank/DDBJ databases">
        <title>Effector identification in a new, highly contiguous assembly of the strawberry crown rot pathogen Phytophthora cactorum.</title>
        <authorList>
            <person name="Armitage A.D."/>
            <person name="Nellist C.F."/>
            <person name="Bates H."/>
            <person name="Vickerstaff R.J."/>
            <person name="Harrison R.J."/>
        </authorList>
    </citation>
    <scope>NUCLEOTIDE SEQUENCE</scope>
    <source>
        <strain evidence="1">P415</strain>
    </source>
</reference>
<dbReference type="EMBL" id="RCML01002059">
    <property type="protein sequence ID" value="KAG2959172.1"/>
    <property type="molecule type" value="Genomic_DNA"/>
</dbReference>
<comment type="caution">
    <text evidence="1">The sequence shown here is derived from an EMBL/GenBank/DDBJ whole genome shotgun (WGS) entry which is preliminary data.</text>
</comment>